<dbReference type="AlphaFoldDB" id="A0A9D1RAB8"/>
<accession>A0A9D1RAB8</accession>
<organism evidence="6 7">
    <name type="scientific">Candidatus Dorea gallistercoris</name>
    <dbReference type="NCBI Taxonomy" id="2838542"/>
    <lineage>
        <taxon>Bacteria</taxon>
        <taxon>Bacillati</taxon>
        <taxon>Bacillota</taxon>
        <taxon>Clostridia</taxon>
        <taxon>Lachnospirales</taxon>
        <taxon>Lachnospiraceae</taxon>
        <taxon>Dorea</taxon>
    </lineage>
</organism>
<dbReference type="GO" id="GO:0006355">
    <property type="term" value="P:regulation of DNA-templated transcription"/>
    <property type="evidence" value="ECO:0007669"/>
    <property type="project" value="InterPro"/>
</dbReference>
<dbReference type="InterPro" id="IPR036390">
    <property type="entry name" value="WH_DNA-bd_sf"/>
</dbReference>
<reference evidence="6" key="2">
    <citation type="submission" date="2021-04" db="EMBL/GenBank/DDBJ databases">
        <authorList>
            <person name="Gilroy R."/>
        </authorList>
    </citation>
    <scope>NUCLEOTIDE SEQUENCE</scope>
    <source>
        <strain evidence="6">ChiSxjej1B13-11762</strain>
    </source>
</reference>
<feature type="domain" description="HTH crp-type" evidence="5">
    <location>
        <begin position="156"/>
        <end position="221"/>
    </location>
</feature>
<dbReference type="Proteomes" id="UP000824263">
    <property type="component" value="Unassembled WGS sequence"/>
</dbReference>
<dbReference type="InterPro" id="IPR018490">
    <property type="entry name" value="cNMP-bd_dom_sf"/>
</dbReference>
<gene>
    <name evidence="6" type="ORF">H9873_05680</name>
</gene>
<evidence type="ECO:0000259" key="4">
    <source>
        <dbReference type="PROSITE" id="PS50042"/>
    </source>
</evidence>
<dbReference type="SUPFAM" id="SSF51206">
    <property type="entry name" value="cAMP-binding domain-like"/>
    <property type="match status" value="1"/>
</dbReference>
<comment type="caution">
    <text evidence="6">The sequence shown here is derived from an EMBL/GenBank/DDBJ whole genome shotgun (WGS) entry which is preliminary data.</text>
</comment>
<evidence type="ECO:0000259" key="5">
    <source>
        <dbReference type="PROSITE" id="PS51063"/>
    </source>
</evidence>
<dbReference type="InterPro" id="IPR000595">
    <property type="entry name" value="cNMP-bd_dom"/>
</dbReference>
<evidence type="ECO:0000313" key="7">
    <source>
        <dbReference type="Proteomes" id="UP000824263"/>
    </source>
</evidence>
<dbReference type="Gene3D" id="2.60.120.10">
    <property type="entry name" value="Jelly Rolls"/>
    <property type="match status" value="1"/>
</dbReference>
<dbReference type="Pfam" id="PF00027">
    <property type="entry name" value="cNMP_binding"/>
    <property type="match status" value="1"/>
</dbReference>
<dbReference type="InterPro" id="IPR012318">
    <property type="entry name" value="HTH_CRP"/>
</dbReference>
<dbReference type="GO" id="GO:0003677">
    <property type="term" value="F:DNA binding"/>
    <property type="evidence" value="ECO:0007669"/>
    <property type="project" value="UniProtKB-KW"/>
</dbReference>
<dbReference type="EMBL" id="DXGF01000105">
    <property type="protein sequence ID" value="HIW83795.1"/>
    <property type="molecule type" value="Genomic_DNA"/>
</dbReference>
<dbReference type="PROSITE" id="PS50042">
    <property type="entry name" value="CNMP_BINDING_3"/>
    <property type="match status" value="1"/>
</dbReference>
<reference evidence="6" key="1">
    <citation type="journal article" date="2021" name="PeerJ">
        <title>Extensive microbial diversity within the chicken gut microbiome revealed by metagenomics and culture.</title>
        <authorList>
            <person name="Gilroy R."/>
            <person name="Ravi A."/>
            <person name="Getino M."/>
            <person name="Pursley I."/>
            <person name="Horton D.L."/>
            <person name="Alikhan N.F."/>
            <person name="Baker D."/>
            <person name="Gharbi K."/>
            <person name="Hall N."/>
            <person name="Watson M."/>
            <person name="Adriaenssens E.M."/>
            <person name="Foster-Nyarko E."/>
            <person name="Jarju S."/>
            <person name="Secka A."/>
            <person name="Antonio M."/>
            <person name="Oren A."/>
            <person name="Chaudhuri R.R."/>
            <person name="La Ragione R."/>
            <person name="Hildebrand F."/>
            <person name="Pallen M.J."/>
        </authorList>
    </citation>
    <scope>NUCLEOTIDE SEQUENCE</scope>
    <source>
        <strain evidence="6">ChiSxjej1B13-11762</strain>
    </source>
</reference>
<dbReference type="SUPFAM" id="SSF46785">
    <property type="entry name" value="Winged helix' DNA-binding domain"/>
    <property type="match status" value="1"/>
</dbReference>
<name>A0A9D1RAB8_9FIRM</name>
<keyword evidence="3" id="KW-0804">Transcription</keyword>
<evidence type="ECO:0000256" key="3">
    <source>
        <dbReference type="ARBA" id="ARBA00023163"/>
    </source>
</evidence>
<evidence type="ECO:0000256" key="1">
    <source>
        <dbReference type="ARBA" id="ARBA00023015"/>
    </source>
</evidence>
<protein>
    <submittedName>
        <fullName evidence="6">Crp/Fnr family transcriptional regulator</fullName>
    </submittedName>
</protein>
<dbReference type="InterPro" id="IPR014710">
    <property type="entry name" value="RmlC-like_jellyroll"/>
</dbReference>
<dbReference type="CDD" id="cd00038">
    <property type="entry name" value="CAP_ED"/>
    <property type="match status" value="1"/>
</dbReference>
<proteinExistence type="predicted"/>
<keyword evidence="1" id="KW-0805">Transcription regulation</keyword>
<evidence type="ECO:0000313" key="6">
    <source>
        <dbReference type="EMBL" id="HIW83795.1"/>
    </source>
</evidence>
<dbReference type="Pfam" id="PF13545">
    <property type="entry name" value="HTH_Crp_2"/>
    <property type="match status" value="1"/>
</dbReference>
<keyword evidence="2" id="KW-0238">DNA-binding</keyword>
<feature type="domain" description="Cyclic nucleotide-binding" evidence="4">
    <location>
        <begin position="15"/>
        <end position="86"/>
    </location>
</feature>
<sequence length="221" mass="24750">MKKNFSRAAVGQCSLFRGIGEEELERLLVCMEGKEKKCRKQELLLMEDEPADHIGIVLEGCVQVVEEDVWGNRGILEQIEAGGLYGAAFACAGIERSPVNVVAVTDSWILRIKIEKVMGVCSKACACHQQAIRNLVHLLAGKNVALSKKLQHISQRSTREKLLAYLADEAKKTGGKEFTIPFNRQELADYLCVDRSAMSTELWKLKREGIIGFQKNKFRLL</sequence>
<evidence type="ECO:0000256" key="2">
    <source>
        <dbReference type="ARBA" id="ARBA00023125"/>
    </source>
</evidence>
<dbReference type="PROSITE" id="PS51063">
    <property type="entry name" value="HTH_CRP_2"/>
    <property type="match status" value="1"/>
</dbReference>